<sequence>MLFVISELIVKFWSTPNRQLANSILAICLPLLLILIYKLLSISLHRYSLKSLPFRNLRGKTIILFAPALDTITLELAEELSNRGVQLLIALPSSVTDPTNLQIVLLLRQGGNEEIFLESCLLDSFEDTLRFARQWLDAVRLPTHSSRLDSLIFLPHPKPDQSFLLLNILLPYLIGQVETGPPIRVIHINPKPPQASLWRSFQHHLGLRPPLILVPSPPSSSDALWAVLAPLSNISPGLYHLHRKPRAFQHPLDPQHFDKELHSVEAFIRTSIQNKKT</sequence>
<protein>
    <submittedName>
        <fullName evidence="2">Uncharacterized protein</fullName>
    </submittedName>
</protein>
<evidence type="ECO:0000313" key="2">
    <source>
        <dbReference type="EMBL" id="POW15523.1"/>
    </source>
</evidence>
<dbReference type="AlphaFoldDB" id="A0A2S4W166"/>
<feature type="transmembrane region" description="Helical" evidence="1">
    <location>
        <begin position="20"/>
        <end position="40"/>
    </location>
</feature>
<dbReference type="EMBL" id="PKSL01000012">
    <property type="protein sequence ID" value="POW15523.1"/>
    <property type="molecule type" value="Genomic_DNA"/>
</dbReference>
<keyword evidence="1" id="KW-0812">Transmembrane</keyword>
<keyword evidence="3" id="KW-1185">Reference proteome</keyword>
<organism evidence="2 3">
    <name type="scientific">Puccinia striiformis</name>
    <dbReference type="NCBI Taxonomy" id="27350"/>
    <lineage>
        <taxon>Eukaryota</taxon>
        <taxon>Fungi</taxon>
        <taxon>Dikarya</taxon>
        <taxon>Basidiomycota</taxon>
        <taxon>Pucciniomycotina</taxon>
        <taxon>Pucciniomycetes</taxon>
        <taxon>Pucciniales</taxon>
        <taxon>Pucciniaceae</taxon>
        <taxon>Puccinia</taxon>
    </lineage>
</organism>
<evidence type="ECO:0000313" key="3">
    <source>
        <dbReference type="Proteomes" id="UP000239156"/>
    </source>
</evidence>
<dbReference type="Proteomes" id="UP000239156">
    <property type="component" value="Unassembled WGS sequence"/>
</dbReference>
<dbReference type="VEuPathDB" id="FungiDB:PSHT_11610"/>
<keyword evidence="1" id="KW-1133">Transmembrane helix</keyword>
<name>A0A2S4W166_9BASI</name>
<evidence type="ECO:0000256" key="1">
    <source>
        <dbReference type="SAM" id="Phobius"/>
    </source>
</evidence>
<reference evidence="2" key="1">
    <citation type="submission" date="2017-12" db="EMBL/GenBank/DDBJ databases">
        <title>Gene loss provides genomic basis for host adaptation in cereal stripe rust fungi.</title>
        <authorList>
            <person name="Xia C."/>
        </authorList>
    </citation>
    <scope>NUCLEOTIDE SEQUENCE [LARGE SCALE GENOMIC DNA]</scope>
    <source>
        <strain evidence="2">93-210</strain>
    </source>
</reference>
<dbReference type="VEuPathDB" id="FungiDB:PSTT_02036"/>
<proteinExistence type="predicted"/>
<comment type="caution">
    <text evidence="2">The sequence shown here is derived from an EMBL/GenBank/DDBJ whole genome shotgun (WGS) entry which is preliminary data.</text>
</comment>
<gene>
    <name evidence="2" type="ORF">PSTT_02036</name>
</gene>
<keyword evidence="1" id="KW-0472">Membrane</keyword>
<accession>A0A2S4W166</accession>